<accession>A0AAD8AWU0</accession>
<sequence length="136" mass="15789">VDTSRFLLNTGLLINLLFLLFLFIFLLAFWFTWSRKHKGSNLRKQSTVTDNNFYNKMSFNRKVSDPSYAAFQIQETETNQDVPNVDEDRQSIYMNTTESALQHYNPEEAALTNENAENHIDEGVYANYMVSGKENS</sequence>
<dbReference type="Proteomes" id="UP001233172">
    <property type="component" value="Unassembled WGS sequence"/>
</dbReference>
<keyword evidence="1" id="KW-1133">Transmembrane helix</keyword>
<evidence type="ECO:0000313" key="3">
    <source>
        <dbReference type="Proteomes" id="UP001233172"/>
    </source>
</evidence>
<dbReference type="EMBL" id="JASAOG010000209">
    <property type="protein sequence ID" value="KAK0043919.1"/>
    <property type="molecule type" value="Genomic_DNA"/>
</dbReference>
<protein>
    <submittedName>
        <fullName evidence="2">Uncharacterized protein</fullName>
    </submittedName>
</protein>
<keyword evidence="1" id="KW-0472">Membrane</keyword>
<evidence type="ECO:0000256" key="1">
    <source>
        <dbReference type="SAM" id="Phobius"/>
    </source>
</evidence>
<feature type="transmembrane region" description="Helical" evidence="1">
    <location>
        <begin position="12"/>
        <end position="33"/>
    </location>
</feature>
<organism evidence="2 3">
    <name type="scientific">Biomphalaria pfeifferi</name>
    <name type="common">Bloodfluke planorb</name>
    <name type="synonym">Freshwater snail</name>
    <dbReference type="NCBI Taxonomy" id="112525"/>
    <lineage>
        <taxon>Eukaryota</taxon>
        <taxon>Metazoa</taxon>
        <taxon>Spiralia</taxon>
        <taxon>Lophotrochozoa</taxon>
        <taxon>Mollusca</taxon>
        <taxon>Gastropoda</taxon>
        <taxon>Heterobranchia</taxon>
        <taxon>Euthyneura</taxon>
        <taxon>Panpulmonata</taxon>
        <taxon>Hygrophila</taxon>
        <taxon>Lymnaeoidea</taxon>
        <taxon>Planorbidae</taxon>
        <taxon>Biomphalaria</taxon>
    </lineage>
</organism>
<proteinExistence type="predicted"/>
<comment type="caution">
    <text evidence="2">The sequence shown here is derived from an EMBL/GenBank/DDBJ whole genome shotgun (WGS) entry which is preliminary data.</text>
</comment>
<reference evidence="2" key="1">
    <citation type="journal article" date="2023" name="PLoS Negl. Trop. Dis.">
        <title>A genome sequence for Biomphalaria pfeifferi, the major vector snail for the human-infecting parasite Schistosoma mansoni.</title>
        <authorList>
            <person name="Bu L."/>
            <person name="Lu L."/>
            <person name="Laidemitt M.R."/>
            <person name="Zhang S.M."/>
            <person name="Mutuku M."/>
            <person name="Mkoji G."/>
            <person name="Steinauer M."/>
            <person name="Loker E.S."/>
        </authorList>
    </citation>
    <scope>NUCLEOTIDE SEQUENCE</scope>
    <source>
        <strain evidence="2">KasaAsao</strain>
    </source>
</reference>
<gene>
    <name evidence="2" type="ORF">Bpfe_026693</name>
</gene>
<evidence type="ECO:0000313" key="2">
    <source>
        <dbReference type="EMBL" id="KAK0043919.1"/>
    </source>
</evidence>
<keyword evidence="1" id="KW-0812">Transmembrane</keyword>
<name>A0AAD8AWU0_BIOPF</name>
<dbReference type="AlphaFoldDB" id="A0AAD8AWU0"/>
<keyword evidence="3" id="KW-1185">Reference proteome</keyword>
<feature type="non-terminal residue" evidence="2">
    <location>
        <position position="1"/>
    </location>
</feature>
<reference evidence="2" key="2">
    <citation type="submission" date="2023-04" db="EMBL/GenBank/DDBJ databases">
        <authorList>
            <person name="Bu L."/>
            <person name="Lu L."/>
            <person name="Laidemitt M.R."/>
            <person name="Zhang S.M."/>
            <person name="Mutuku M."/>
            <person name="Mkoji G."/>
            <person name="Steinauer M."/>
            <person name="Loker E.S."/>
        </authorList>
    </citation>
    <scope>NUCLEOTIDE SEQUENCE</scope>
    <source>
        <strain evidence="2">KasaAsao</strain>
        <tissue evidence="2">Whole Snail</tissue>
    </source>
</reference>